<evidence type="ECO:0000313" key="2">
    <source>
        <dbReference type="Proteomes" id="UP000243217"/>
    </source>
</evidence>
<dbReference type="OrthoDB" id="119179at2759"/>
<proteinExistence type="predicted"/>
<dbReference type="Pfam" id="PF04827">
    <property type="entry name" value="Plant_tran"/>
    <property type="match status" value="1"/>
</dbReference>
<dbReference type="AlphaFoldDB" id="A0A1V9YNL7"/>
<gene>
    <name evidence="1" type="ORF">THRCLA_22922</name>
</gene>
<protein>
    <submittedName>
        <fullName evidence="1">Uncharacterized protein</fullName>
    </submittedName>
</protein>
<comment type="caution">
    <text evidence="1">The sequence shown here is derived from an EMBL/GenBank/DDBJ whole genome shotgun (WGS) entry which is preliminary data.</text>
</comment>
<dbReference type="STRING" id="74557.A0A1V9YNL7"/>
<dbReference type="Proteomes" id="UP000243217">
    <property type="component" value="Unassembled WGS sequence"/>
</dbReference>
<evidence type="ECO:0000313" key="1">
    <source>
        <dbReference type="EMBL" id="OQR87297.1"/>
    </source>
</evidence>
<organism evidence="1 2">
    <name type="scientific">Thraustotheca clavata</name>
    <dbReference type="NCBI Taxonomy" id="74557"/>
    <lineage>
        <taxon>Eukaryota</taxon>
        <taxon>Sar</taxon>
        <taxon>Stramenopiles</taxon>
        <taxon>Oomycota</taxon>
        <taxon>Saprolegniomycetes</taxon>
        <taxon>Saprolegniales</taxon>
        <taxon>Achlyaceae</taxon>
        <taxon>Thraustotheca</taxon>
    </lineage>
</organism>
<dbReference type="InterPro" id="IPR006912">
    <property type="entry name" value="Harbinger_derived_prot"/>
</dbReference>
<accession>A0A1V9YNL7</accession>
<keyword evidence="2" id="KW-1185">Reference proteome</keyword>
<sequence>MLAGQYKGKEKKPTIVLEAWADHRRWIWQANFGSPGSLNDLNILDQSIVPDIFINGNKPHISFTVNGCE</sequence>
<name>A0A1V9YNL7_9STRA</name>
<dbReference type="EMBL" id="JNBS01003423">
    <property type="protein sequence ID" value="OQR87297.1"/>
    <property type="molecule type" value="Genomic_DNA"/>
</dbReference>
<reference evidence="1 2" key="1">
    <citation type="journal article" date="2014" name="Genome Biol. Evol.">
        <title>The secreted proteins of Achlya hypogyna and Thraustotheca clavata identify the ancestral oomycete secretome and reveal gene acquisitions by horizontal gene transfer.</title>
        <authorList>
            <person name="Misner I."/>
            <person name="Blouin N."/>
            <person name="Leonard G."/>
            <person name="Richards T.A."/>
            <person name="Lane C.E."/>
        </authorList>
    </citation>
    <scope>NUCLEOTIDE SEQUENCE [LARGE SCALE GENOMIC DNA]</scope>
    <source>
        <strain evidence="1 2">ATCC 34112</strain>
    </source>
</reference>